<keyword evidence="4" id="KW-0548">Nucleotidyltransferase</keyword>
<dbReference type="Pfam" id="PF09115">
    <property type="entry name" value="DNApol3-delta_C"/>
    <property type="match status" value="1"/>
</dbReference>
<dbReference type="InterPro" id="IPR050238">
    <property type="entry name" value="DNA_Rep/Repair_Clamp_Loader"/>
</dbReference>
<accession>A0A0C5CE17</accession>
<keyword evidence="11" id="KW-1185">Reference proteome</keyword>
<feature type="domain" description="DNA polymerase III delta subunit C-terminal" evidence="8">
    <location>
        <begin position="249"/>
        <end position="330"/>
    </location>
</feature>
<dbReference type="FunFam" id="3.40.50.300:FF:001255">
    <property type="entry name" value="DNA polymerase III subunit delta"/>
    <property type="match status" value="1"/>
</dbReference>
<keyword evidence="6" id="KW-0239">DNA-directed DNA polymerase</keyword>
<organism evidence="10 12">
    <name type="scientific">Heyndrickxia coagulans</name>
    <name type="common">Weizmannia coagulans</name>
    <dbReference type="NCBI Taxonomy" id="1398"/>
    <lineage>
        <taxon>Bacteria</taxon>
        <taxon>Bacillati</taxon>
        <taxon>Bacillota</taxon>
        <taxon>Bacilli</taxon>
        <taxon>Bacillales</taxon>
        <taxon>Bacillaceae</taxon>
        <taxon>Heyndrickxia</taxon>
    </lineage>
</organism>
<evidence type="ECO:0000256" key="4">
    <source>
        <dbReference type="ARBA" id="ARBA00022695"/>
    </source>
</evidence>
<reference evidence="9" key="1">
    <citation type="submission" date="2015-01" db="EMBL/GenBank/DDBJ databases">
        <title>Comparative genome analysis of Bacillus coagulans HM-08, Clostridium butyricum HM-68, Bacillus subtilis HM-66 and Bacillus licheniformis BL-09.</title>
        <authorList>
            <person name="Zhang H."/>
        </authorList>
    </citation>
    <scope>NUCLEOTIDE SEQUENCE [LARGE SCALE GENOMIC DNA]</scope>
    <source>
        <strain evidence="9">HM-08</strain>
    </source>
</reference>
<dbReference type="NCBIfam" id="NF005972">
    <property type="entry name" value="PRK08058.1"/>
    <property type="match status" value="1"/>
</dbReference>
<dbReference type="EMBL" id="CP010525">
    <property type="protein sequence ID" value="AJO25014.1"/>
    <property type="molecule type" value="Genomic_DNA"/>
</dbReference>
<protein>
    <recommendedName>
        <fullName evidence="2">DNA polymerase III subunit delta'</fullName>
        <ecNumber evidence="1">2.7.7.7</ecNumber>
    </recommendedName>
</protein>
<dbReference type="GO" id="GO:0003887">
    <property type="term" value="F:DNA-directed DNA polymerase activity"/>
    <property type="evidence" value="ECO:0007669"/>
    <property type="project" value="UniProtKB-KW"/>
</dbReference>
<dbReference type="Proteomes" id="UP000032024">
    <property type="component" value="Chromosome"/>
</dbReference>
<dbReference type="EC" id="2.7.7.7" evidence="1"/>
<evidence type="ECO:0000256" key="2">
    <source>
        <dbReference type="ARBA" id="ARBA00014363"/>
    </source>
</evidence>
<dbReference type="GO" id="GO:0008408">
    <property type="term" value="F:3'-5' exonuclease activity"/>
    <property type="evidence" value="ECO:0007669"/>
    <property type="project" value="InterPro"/>
</dbReference>
<evidence type="ECO:0000313" key="11">
    <source>
        <dbReference type="Proteomes" id="UP000032024"/>
    </source>
</evidence>
<reference evidence="11" key="2">
    <citation type="submission" date="2015-01" db="EMBL/GenBank/DDBJ databases">
        <title>Comparative genome analysis of Bacillus coagulans HM-08, Clostridium butyricum HM-68, Bacillus subtilis HM-66 and Bacillus paralicheniformis BL-09.</title>
        <authorList>
            <person name="Zhang H."/>
        </authorList>
    </citation>
    <scope>NUCLEOTIDE SEQUENCE [LARGE SCALE GENOMIC DNA]</scope>
    <source>
        <strain evidence="11">HM-08</strain>
    </source>
</reference>
<keyword evidence="3" id="KW-0808">Transferase</keyword>
<evidence type="ECO:0000259" key="8">
    <source>
        <dbReference type="Pfam" id="PF09115"/>
    </source>
</evidence>
<sequence length="337" mass="37695">MEEAMTWEAFESIQPVAATLLKHSIRRSRMAHAYLFEGGRGTGKKEAAQLLAKTLFCLQPVDDFFPCESCSNCLRISHGTHPDVHLVEPDGLSIKKEQIKALQQEFSKRAVESKRKLYMIVDAEKMSTGAANSLLKFLEEPNPGTTAVLMTTQLHRILPTILSRCQVVSFKPVPPAILKKQLIENGVSPDLAPLLSHMTSHLEEALDLSKDEWFAQARKIVLKLYTTLSKSPSHAMVFLQEAWFGHFKEKNQLDLGLDLLIWIYKDLLSIHLGKQEDVVYPDQLNRLSADILSCSPRSLAEKLAAILDAKKKLGANVNQQLLMEQLVLNLQGGTAFV</sequence>
<dbReference type="GO" id="GO:0003677">
    <property type="term" value="F:DNA binding"/>
    <property type="evidence" value="ECO:0007669"/>
    <property type="project" value="InterPro"/>
</dbReference>
<reference evidence="12" key="3">
    <citation type="submission" date="2016-01" db="EMBL/GenBank/DDBJ databases">
        <authorList>
            <person name="Mitreva M."/>
            <person name="Pepin K.H."/>
            <person name="Mihindukulasuriya K.A."/>
            <person name="Fulton R."/>
            <person name="Fronick C."/>
            <person name="O'Laughlin M."/>
            <person name="Miner T."/>
            <person name="Herter B."/>
            <person name="Rosa B.A."/>
            <person name="Cordes M."/>
            <person name="Tomlinson C."/>
            <person name="Wollam A."/>
            <person name="Palsikar V.B."/>
            <person name="Mardis E.R."/>
            <person name="Wilson R.K."/>
        </authorList>
    </citation>
    <scope>NUCLEOTIDE SEQUENCE [LARGE SCALE GENOMIC DNA]</scope>
    <source>
        <strain evidence="12">GED7749B</strain>
    </source>
</reference>
<dbReference type="InterPro" id="IPR015199">
    <property type="entry name" value="DNA_pol_III_delta_C"/>
</dbReference>
<dbReference type="GO" id="GO:0006261">
    <property type="term" value="P:DNA-templated DNA replication"/>
    <property type="evidence" value="ECO:0007669"/>
    <property type="project" value="TreeGrafter"/>
</dbReference>
<dbReference type="PATRIC" id="fig|1398.18.peg.4189"/>
<dbReference type="GO" id="GO:0009360">
    <property type="term" value="C:DNA polymerase III complex"/>
    <property type="evidence" value="ECO:0007669"/>
    <property type="project" value="InterPro"/>
</dbReference>
<dbReference type="STRING" id="1398.AB434_1160"/>
<dbReference type="PANTHER" id="PTHR11669">
    <property type="entry name" value="REPLICATION FACTOR C / DNA POLYMERASE III GAMMA-TAU SUBUNIT"/>
    <property type="match status" value="1"/>
</dbReference>
<proteinExistence type="predicted"/>
<dbReference type="EMBL" id="LRPN01000011">
    <property type="protein sequence ID" value="KWZ85731.1"/>
    <property type="molecule type" value="Genomic_DNA"/>
</dbReference>
<evidence type="ECO:0000313" key="12">
    <source>
        <dbReference type="Proteomes" id="UP000070376"/>
    </source>
</evidence>
<name>A0A0C5CE17_HEYCO</name>
<dbReference type="AlphaFoldDB" id="A0A0C5CE17"/>
<evidence type="ECO:0000256" key="1">
    <source>
        <dbReference type="ARBA" id="ARBA00012417"/>
    </source>
</evidence>
<evidence type="ECO:0000256" key="5">
    <source>
        <dbReference type="ARBA" id="ARBA00022705"/>
    </source>
</evidence>
<dbReference type="PANTHER" id="PTHR11669:SF8">
    <property type="entry name" value="DNA POLYMERASE III SUBUNIT DELTA"/>
    <property type="match status" value="1"/>
</dbReference>
<dbReference type="Pfam" id="PF13177">
    <property type="entry name" value="DNA_pol3_delta2"/>
    <property type="match status" value="1"/>
</dbReference>
<evidence type="ECO:0000256" key="3">
    <source>
        <dbReference type="ARBA" id="ARBA00022679"/>
    </source>
</evidence>
<dbReference type="InterPro" id="IPR004622">
    <property type="entry name" value="DNA_pol_HolB"/>
</dbReference>
<dbReference type="Proteomes" id="UP000070376">
    <property type="component" value="Unassembled WGS sequence"/>
</dbReference>
<evidence type="ECO:0000256" key="7">
    <source>
        <dbReference type="ARBA" id="ARBA00049244"/>
    </source>
</evidence>
<comment type="catalytic activity">
    <reaction evidence="7">
        <text>DNA(n) + a 2'-deoxyribonucleoside 5'-triphosphate = DNA(n+1) + diphosphate</text>
        <dbReference type="Rhea" id="RHEA:22508"/>
        <dbReference type="Rhea" id="RHEA-COMP:17339"/>
        <dbReference type="Rhea" id="RHEA-COMP:17340"/>
        <dbReference type="ChEBI" id="CHEBI:33019"/>
        <dbReference type="ChEBI" id="CHEBI:61560"/>
        <dbReference type="ChEBI" id="CHEBI:173112"/>
        <dbReference type="EC" id="2.7.7.7"/>
    </reaction>
</comment>
<dbReference type="SUPFAM" id="SSF52540">
    <property type="entry name" value="P-loop containing nucleoside triphosphate hydrolases"/>
    <property type="match status" value="1"/>
</dbReference>
<dbReference type="InterPro" id="IPR027417">
    <property type="entry name" value="P-loop_NTPase"/>
</dbReference>
<reference evidence="10" key="4">
    <citation type="submission" date="2016-01" db="EMBL/GenBank/DDBJ databases">
        <authorList>
            <person name="Oliw E.H."/>
        </authorList>
    </citation>
    <scope>NUCLEOTIDE SEQUENCE [LARGE SCALE GENOMIC DNA]</scope>
    <source>
        <strain evidence="10">GED7749B</strain>
    </source>
</reference>
<gene>
    <name evidence="10" type="ORF">HMPREF3213_00241</name>
    <name evidence="9" type="ORF">SB48_HM08orf06659</name>
</gene>
<evidence type="ECO:0000313" key="9">
    <source>
        <dbReference type="EMBL" id="AJO25014.1"/>
    </source>
</evidence>
<dbReference type="Gene3D" id="3.40.50.300">
    <property type="entry name" value="P-loop containing nucleotide triphosphate hydrolases"/>
    <property type="match status" value="1"/>
</dbReference>
<dbReference type="NCBIfam" id="TIGR00678">
    <property type="entry name" value="holB"/>
    <property type="match status" value="1"/>
</dbReference>
<evidence type="ECO:0000313" key="10">
    <source>
        <dbReference type="EMBL" id="KWZ85731.1"/>
    </source>
</evidence>
<evidence type="ECO:0000256" key="6">
    <source>
        <dbReference type="ARBA" id="ARBA00022932"/>
    </source>
</evidence>
<keyword evidence="5" id="KW-0235">DNA replication</keyword>